<evidence type="ECO:0000256" key="5">
    <source>
        <dbReference type="ARBA" id="ARBA00022490"/>
    </source>
</evidence>
<dbReference type="Pfam" id="PF00130">
    <property type="entry name" value="C1_1"/>
    <property type="match status" value="1"/>
</dbReference>
<feature type="region of interest" description="Disordered" evidence="14">
    <location>
        <begin position="2168"/>
        <end position="2321"/>
    </location>
</feature>
<feature type="region of interest" description="Disordered" evidence="14">
    <location>
        <begin position="1295"/>
        <end position="1316"/>
    </location>
</feature>
<feature type="compositionally biased region" description="Polar residues" evidence="14">
    <location>
        <begin position="2245"/>
        <end position="2256"/>
    </location>
</feature>
<feature type="compositionally biased region" description="Low complexity" evidence="14">
    <location>
        <begin position="853"/>
        <end position="875"/>
    </location>
</feature>
<dbReference type="SMART" id="SM00325">
    <property type="entry name" value="RhoGEF"/>
    <property type="match status" value="1"/>
</dbReference>
<feature type="region of interest" description="Disordered" evidence="14">
    <location>
        <begin position="1470"/>
        <end position="1596"/>
    </location>
</feature>
<evidence type="ECO:0000256" key="6">
    <source>
        <dbReference type="ARBA" id="ARBA00022553"/>
    </source>
</evidence>
<feature type="compositionally biased region" description="Low complexity" evidence="14">
    <location>
        <begin position="1927"/>
        <end position="1938"/>
    </location>
</feature>
<dbReference type="SUPFAM" id="SSF48097">
    <property type="entry name" value="Regulator of G-protein signaling, RGS"/>
    <property type="match status" value="1"/>
</dbReference>
<dbReference type="CDD" id="cd09512">
    <property type="entry name" value="SAM_Neurabin-like"/>
    <property type="match status" value="1"/>
</dbReference>
<dbReference type="InterPro" id="IPR020454">
    <property type="entry name" value="DAG/PE-bd"/>
</dbReference>
<feature type="compositionally biased region" description="Basic and acidic residues" evidence="14">
    <location>
        <begin position="1902"/>
        <end position="1911"/>
    </location>
</feature>
<dbReference type="RefSeq" id="XP_035826058.1">
    <property type="nucleotide sequence ID" value="XM_035970165.1"/>
</dbReference>
<dbReference type="SUPFAM" id="SSF50729">
    <property type="entry name" value="PH domain-like"/>
    <property type="match status" value="1"/>
</dbReference>
<reference evidence="20" key="1">
    <citation type="submission" date="2025-08" db="UniProtKB">
        <authorList>
            <consortium name="RefSeq"/>
        </authorList>
    </citation>
    <scope>IDENTIFICATION</scope>
</reference>
<feature type="compositionally biased region" description="Basic and acidic residues" evidence="14">
    <location>
        <begin position="825"/>
        <end position="840"/>
    </location>
</feature>
<evidence type="ECO:0000313" key="20">
    <source>
        <dbReference type="RefSeq" id="XP_035826058.1"/>
    </source>
</evidence>
<evidence type="ECO:0000259" key="17">
    <source>
        <dbReference type="PROSITE" id="PS50105"/>
    </source>
</evidence>
<dbReference type="GeneID" id="101849292"/>
<evidence type="ECO:0000259" key="16">
    <source>
        <dbReference type="PROSITE" id="PS50081"/>
    </source>
</evidence>
<evidence type="ECO:0000259" key="15">
    <source>
        <dbReference type="PROSITE" id="PS50010"/>
    </source>
</evidence>
<feature type="compositionally biased region" description="Polar residues" evidence="14">
    <location>
        <begin position="798"/>
        <end position="807"/>
    </location>
</feature>
<dbReference type="CDD" id="cd00160">
    <property type="entry name" value="RhoGEF"/>
    <property type="match status" value="1"/>
</dbReference>
<accession>A0ABM1VUG6</accession>
<feature type="compositionally biased region" description="Polar residues" evidence="14">
    <location>
        <begin position="2176"/>
        <end position="2197"/>
    </location>
</feature>
<dbReference type="Gene3D" id="1.10.150.50">
    <property type="entry name" value="Transcription Factor, Ets-1"/>
    <property type="match status" value="1"/>
</dbReference>
<dbReference type="InterPro" id="IPR000219">
    <property type="entry name" value="DH_dom"/>
</dbReference>
<keyword evidence="12" id="KW-0472">Membrane</keyword>
<feature type="compositionally biased region" description="Low complexity" evidence="14">
    <location>
        <begin position="1365"/>
        <end position="1411"/>
    </location>
</feature>
<dbReference type="InterPro" id="IPR036305">
    <property type="entry name" value="RGS_sf"/>
</dbReference>
<dbReference type="SMART" id="SM00233">
    <property type="entry name" value="PH"/>
    <property type="match status" value="1"/>
</dbReference>
<proteinExistence type="predicted"/>
<dbReference type="PANTHER" id="PTHR45872">
    <property type="entry name" value="RHO GUANINE NUCLEOTIDE EXCHANGE FACTOR 2, ISOFORM D"/>
    <property type="match status" value="1"/>
</dbReference>
<dbReference type="InterPro" id="IPR001660">
    <property type="entry name" value="SAM"/>
</dbReference>
<evidence type="ECO:0000256" key="8">
    <source>
        <dbReference type="ARBA" id="ARBA00022723"/>
    </source>
</evidence>
<feature type="compositionally biased region" description="Polar residues" evidence="14">
    <location>
        <begin position="224"/>
        <end position="245"/>
    </location>
</feature>
<dbReference type="InterPro" id="IPR041020">
    <property type="entry name" value="PH_16"/>
</dbReference>
<feature type="region of interest" description="Disordered" evidence="14">
    <location>
        <begin position="2135"/>
        <end position="2156"/>
    </location>
</feature>
<feature type="compositionally biased region" description="Gly residues" evidence="14">
    <location>
        <begin position="124"/>
        <end position="135"/>
    </location>
</feature>
<feature type="compositionally biased region" description="Low complexity" evidence="14">
    <location>
        <begin position="2413"/>
        <end position="2422"/>
    </location>
</feature>
<keyword evidence="11 13" id="KW-0175">Coiled coil</keyword>
<feature type="region of interest" description="Disordered" evidence="14">
    <location>
        <begin position="2340"/>
        <end position="2511"/>
    </location>
</feature>
<feature type="domain" description="Phorbol-ester/DAG-type" evidence="16">
    <location>
        <begin position="632"/>
        <end position="682"/>
    </location>
</feature>
<organism evidence="19 20">
    <name type="scientific">Aplysia californica</name>
    <name type="common">California sea hare</name>
    <dbReference type="NCBI Taxonomy" id="6500"/>
    <lineage>
        <taxon>Eukaryota</taxon>
        <taxon>Metazoa</taxon>
        <taxon>Spiralia</taxon>
        <taxon>Lophotrochozoa</taxon>
        <taxon>Mollusca</taxon>
        <taxon>Gastropoda</taxon>
        <taxon>Heterobranchia</taxon>
        <taxon>Euthyneura</taxon>
        <taxon>Tectipleura</taxon>
        <taxon>Aplysiida</taxon>
        <taxon>Aplysioidea</taxon>
        <taxon>Aplysiidae</taxon>
        <taxon>Aplysia</taxon>
    </lineage>
</organism>
<feature type="region of interest" description="Disordered" evidence="14">
    <location>
        <begin position="334"/>
        <end position="381"/>
    </location>
</feature>
<dbReference type="SUPFAM" id="SSF57889">
    <property type="entry name" value="Cysteine-rich domain"/>
    <property type="match status" value="1"/>
</dbReference>
<dbReference type="Pfam" id="PF17838">
    <property type="entry name" value="PH_16"/>
    <property type="match status" value="1"/>
</dbReference>
<evidence type="ECO:0000259" key="18">
    <source>
        <dbReference type="PROSITE" id="PS50106"/>
    </source>
</evidence>
<evidence type="ECO:0000313" key="19">
    <source>
        <dbReference type="Proteomes" id="UP000694888"/>
    </source>
</evidence>
<dbReference type="InterPro" id="IPR036034">
    <property type="entry name" value="PDZ_sf"/>
</dbReference>
<feature type="compositionally biased region" description="Polar residues" evidence="14">
    <location>
        <begin position="2493"/>
        <end position="2503"/>
    </location>
</feature>
<feature type="compositionally biased region" description="Low complexity" evidence="14">
    <location>
        <begin position="352"/>
        <end position="368"/>
    </location>
</feature>
<feature type="compositionally biased region" description="Low complexity" evidence="14">
    <location>
        <begin position="1508"/>
        <end position="1542"/>
    </location>
</feature>
<feature type="region of interest" description="Disordered" evidence="14">
    <location>
        <begin position="1"/>
        <end position="39"/>
    </location>
</feature>
<evidence type="ECO:0000256" key="7">
    <source>
        <dbReference type="ARBA" id="ARBA00022658"/>
    </source>
</evidence>
<dbReference type="InterPro" id="IPR011993">
    <property type="entry name" value="PH-like_dom_sf"/>
</dbReference>
<sequence>MSLPERLSSFGSKDESPSSGPAGKKEGSEPPDPGAGGGLVQRCVIIQKDERGYGFTVSGDNPVHVASVKTDGAAMRAGVQQGDRIVKVNGTLVTSRNHLDVVKLIKSGSYVALTLQGKPHAGGGGGSGVGGGGVPGVSFPNPNIAYSRESGGGRVTAPQPVDPDKDRELWQQKMHMTRAMYETAKEDFEKIQRQYVVKPSEKLHAQLLEKERTAKALENQLKQLTGSAEDSASSPSNLVPISHSNSDSEHGGLDHSNVQSWHQHQRAHSHSSLSSARQTARLSSAPSLVSRPGGDAMAELRGSGAGVSRSKSDAASRKSKTSSTFYVGVHHHAASDSEAASVPAGGSEIGGSSMSDSPHTSPSVSPTPNGQDMEDSMMSSHGGQEIITIDDEDVDSEDDQVNDPGPFADISLLESKPAHMAILLNYLISNSDPSPVLFHIISDAFSRNSGSAKELRKWAYEIYSTFIAQTAPLSVGVEDNVISQIDSILMTSANRTDSESILRTMFQSARQSTQNEISEQLADFRNKNELGMGNFYGFQKLHDNMDRAAEVKIAEELLIPHLESIGLEDNNRTVSDRDQATGWALASFLRPWVGSKSSHSATLDRVQTFMMKDKRSIKFPGSRSSRAKAIKGHQFTLQHFYVSTFCNFCGHLIWGVGYQGYQCQSCEMTLHKQCVEETPEVCGGKQKKRGSKLFPPVMSQNRKVSVQSGGAQPQYTAMDQLNVIGRTAVSSSDARSPPHGAESDSGVPTLPYSKQEDADLAGLPSGHSVKSIVTRYQEMTSPTGPGPGAGALGVPGQVNAQDAASTPNDRRGSSDLSRSGSVNYKEGKSDRPARRAKSDVDVDSDAFKAINQSESSSASSLSKSSMESPSESTESVLAQEDPDLDVEPGLLPLKAVLGEEVLRTLKPKEKKRQEVINELFYTERAHLRNLKIIDILFNRPMSAERGAISELAFALFPNMEEMIKLHESLVRDIKERSSSPSRVVAEVGDLLLKRFDGEAGDRFRKGCAEYCRNQAFALDGLKKQTRRDPKLSQLLTEAQSNAMCRRLELKDLVPSQMQRLTKYPLLIDNLLKYTQANSEEHRRLERGLEKCKHILAYVNQAVKECENFHKLKDIQKKLDRKSVEGSTDPALEDVKNLNLTTRKLIFDGPLTWKLRSHRTVDLHALLFEDMLVLLQKQDDKYVLKCQNANAQSARDDHKFTHSPVLRLQNLLARNLATDKKSFFVVNISEVRAQMYEFSAATTELRIRWCNLINSKAEELKESATSTNNPVTRSASAIIPAPQLEQIETERNKIRITRKERSASTPSKGVSPARQVDAVDSIDGLETAELSQDSELIQPEEVNVAHAVTAEAIPVRTPLATVSQGESSASEADTCSSSSSGVSSQPQQPGGPASPTGPAPSGTAPSGPAPSGLNVPVPMDQLKAMAQEMNVILSRLMEAITHGSEERHQLRQDLAEAQQKLDLLKDMQRQMTASGAVPPGRLSPRPQDASSPSDSGVDSDIPGIMSALSSTQQQIVRQQEQQSQQRQQQQQHQGPSSSSSPFAKPVPIPRRAAPPPPLPEKPAKASTRVVETVPPPAPELGSAESELAHSVGSRRGVVVTRSNCVDDLIMPEEHMQRHDEDDDGVENGVSGSSELLVTRESGDGREDSGDGELSSDGEPLEVDYSNLSFIEIPPISSGEEDEADDSWDEVEYHKPSRVKFSRSPIRVFATYSTNDYDRRNEDVDPVAASAEYELEKRVEKMDVFPVELEKGSEGLGLTIIGMGVGADAGLEKLGIFIKTLTPRGAALRSEKIQVNDQIIEVDGKSLVGVTQAYAASVLRNTSGHVRFLIGREKDPSKSEVARLIQQSLEQDRRREEMREREQQRLKQLEDSFEPKDEVLERHVHMHQQNAVSGGADASGGGAAKEEQDKSGDDESPMSEQERLQLEQDTAAGDTTPDTASWNRGESSPETVDHSEETEASAALPEGGHGSSSDSASPDMEREQLFVKFKEAQYKLAVAEAEIAKLKAKNLVLDSVEGQKKSLEKKVEELNRKFLERDKHFEAMKTELSQYKDMMVASQSQHIQLERKVKELGALEKKYHKAKKLIKDYQQREKDFIQERESLFEQQAEKDQQYNSLVKSLKDRIFTLEKNLTSAQKEAGLPQALPAGPEPEITVTSTPPTTLVKATLNGLDEEPLSPLNQSTEDVLEISMSSEVSDAPTSPDVEEMSERETSTSPSHAAEPDSSATSSPLFPRTVEETEVVKSDFDSVNASPLLDSTVSRDKANLASAGSNANRRPPSKKAVTQDSTSEDQDSASVQSEVTENGSVHSGHPDQTESGLDMWNRHDRAYTVPAFVNIDSTVRKSELKKRKQAQQQQLSPDSQRALPPPPPLPPLATPPSPSSPAHRPTPSARPPVAPKPQKLSSPAPARVDDTSDTSSSVSQTSYDPNQPTLKGGQSEIPDLTTDDTSTNSEGGAVTLVSSKPSPSAKGFNFPKLHWKPGKGRSQDSGGGVVLLSSRNLGSGNKHSASDPGLDSSGIVLISKKHIDTGFNDDDDDAASVNSDITSSMMVSEPEELGTGKFTLNISGTPATEENPAPNKRSLNQFQSGPITEWNTEHVCHWLMALELDKYTASFLDKNITGTSLLQLDGSKLKAMGVVSSKDRELLKKKIKEMKANVEREKKLQEKERKQKEKEQKKMSKKK</sequence>
<dbReference type="InterPro" id="IPR002219">
    <property type="entry name" value="PKC_DAG/PE"/>
</dbReference>
<dbReference type="Gene3D" id="1.10.167.10">
    <property type="entry name" value="Regulator of G-protein Signalling 4, domain 2"/>
    <property type="match status" value="1"/>
</dbReference>
<dbReference type="Gene3D" id="3.30.60.20">
    <property type="match status" value="1"/>
</dbReference>
<keyword evidence="19" id="KW-1185">Reference proteome</keyword>
<dbReference type="CDD" id="cd13329">
    <property type="entry name" value="PH_RhoGEF"/>
    <property type="match status" value="1"/>
</dbReference>
<evidence type="ECO:0000256" key="9">
    <source>
        <dbReference type="ARBA" id="ARBA00022833"/>
    </source>
</evidence>
<dbReference type="InterPro" id="IPR044926">
    <property type="entry name" value="RGS_subdomain_2"/>
</dbReference>
<feature type="region of interest" description="Disordered" evidence="14">
    <location>
        <begin position="1848"/>
        <end position="1873"/>
    </location>
</feature>
<feature type="region of interest" description="Disordered" evidence="14">
    <location>
        <begin position="778"/>
        <end position="884"/>
    </location>
</feature>
<keyword evidence="7" id="KW-0344">Guanine-nucleotide releasing factor</keyword>
<dbReference type="SMART" id="SM00228">
    <property type="entry name" value="PDZ"/>
    <property type="match status" value="2"/>
</dbReference>
<feature type="compositionally biased region" description="Polar residues" evidence="14">
    <location>
        <begin position="2292"/>
        <end position="2305"/>
    </location>
</feature>
<dbReference type="PROSITE" id="PS50010">
    <property type="entry name" value="DH_2"/>
    <property type="match status" value="1"/>
</dbReference>
<feature type="domain" description="SAM" evidence="17">
    <location>
        <begin position="2590"/>
        <end position="2653"/>
    </location>
</feature>
<dbReference type="Pfam" id="PF07647">
    <property type="entry name" value="SAM_2"/>
    <property type="match status" value="1"/>
</dbReference>
<dbReference type="CDD" id="cd23069">
    <property type="entry name" value="PDZ_ARHGEF11-12-like"/>
    <property type="match status" value="1"/>
</dbReference>
<dbReference type="Pfam" id="PF00621">
    <property type="entry name" value="RhoGEF"/>
    <property type="match status" value="1"/>
</dbReference>
<dbReference type="PROSITE" id="PS50081">
    <property type="entry name" value="ZF_DAG_PE_2"/>
    <property type="match status" value="1"/>
</dbReference>
<feature type="compositionally biased region" description="Pro residues" evidence="14">
    <location>
        <begin position="2363"/>
        <end position="2379"/>
    </location>
</feature>
<feature type="compositionally biased region" description="Polar residues" evidence="14">
    <location>
        <begin position="1939"/>
        <end position="1948"/>
    </location>
</feature>
<dbReference type="InterPro" id="IPR040645">
    <property type="entry name" value="Neurabin-1/2_PDZ"/>
</dbReference>
<feature type="compositionally biased region" description="Pro residues" evidence="14">
    <location>
        <begin position="1543"/>
        <end position="1559"/>
    </location>
</feature>
<dbReference type="Gene3D" id="2.30.29.30">
    <property type="entry name" value="Pleckstrin-homology domain (PH domain)/Phosphotyrosine-binding domain (PTB)"/>
    <property type="match status" value="1"/>
</dbReference>
<dbReference type="PRINTS" id="PR00008">
    <property type="entry name" value="DAGPEDOMAIN"/>
</dbReference>
<dbReference type="SUPFAM" id="SSF47769">
    <property type="entry name" value="SAM/Pointed domain"/>
    <property type="match status" value="1"/>
</dbReference>
<evidence type="ECO:0000256" key="10">
    <source>
        <dbReference type="ARBA" id="ARBA00022842"/>
    </source>
</evidence>
<dbReference type="Pfam" id="PF09128">
    <property type="entry name" value="RGS-like"/>
    <property type="match status" value="1"/>
</dbReference>
<keyword evidence="6" id="KW-0597">Phosphoprotein</keyword>
<comment type="cofactor">
    <cofactor evidence="1">
        <name>Mg(2+)</name>
        <dbReference type="ChEBI" id="CHEBI:18420"/>
    </cofactor>
</comment>
<dbReference type="PROSITE" id="PS50106">
    <property type="entry name" value="PDZ"/>
    <property type="match status" value="2"/>
</dbReference>
<feature type="region of interest" description="Disordered" evidence="14">
    <location>
        <begin position="728"/>
        <end position="765"/>
    </location>
</feature>
<feature type="compositionally biased region" description="Basic and acidic residues" evidence="14">
    <location>
        <begin position="2233"/>
        <end position="2244"/>
    </location>
</feature>
<feature type="domain" description="PDZ" evidence="18">
    <location>
        <begin position="43"/>
        <end position="107"/>
    </location>
</feature>
<keyword evidence="8" id="KW-0479">Metal-binding</keyword>
<gene>
    <name evidence="20" type="primary">LOC101849292</name>
</gene>
<protein>
    <submittedName>
        <fullName evidence="20">Uncharacterized protein LOC101849292</fullName>
    </submittedName>
</protein>
<evidence type="ECO:0000256" key="12">
    <source>
        <dbReference type="ARBA" id="ARBA00023136"/>
    </source>
</evidence>
<dbReference type="InterPro" id="IPR001478">
    <property type="entry name" value="PDZ"/>
</dbReference>
<dbReference type="InterPro" id="IPR013761">
    <property type="entry name" value="SAM/pointed_sf"/>
</dbReference>
<evidence type="ECO:0000256" key="13">
    <source>
        <dbReference type="SAM" id="Coils"/>
    </source>
</evidence>
<dbReference type="SMART" id="SM00109">
    <property type="entry name" value="C1"/>
    <property type="match status" value="1"/>
</dbReference>
<feature type="region of interest" description="Disordered" evidence="14">
    <location>
        <begin position="124"/>
        <end position="164"/>
    </location>
</feature>
<dbReference type="InterPro" id="IPR001849">
    <property type="entry name" value="PH_domain"/>
</dbReference>
<feature type="compositionally biased region" description="Polar residues" evidence="14">
    <location>
        <begin position="2443"/>
        <end position="2462"/>
    </location>
</feature>
<dbReference type="SUPFAM" id="SSF48065">
    <property type="entry name" value="DBL homology domain (DH-domain)"/>
    <property type="match status" value="1"/>
</dbReference>
<dbReference type="CDD" id="cd06790">
    <property type="entry name" value="PDZ_neurabin-like"/>
    <property type="match status" value="1"/>
</dbReference>
<dbReference type="PROSITE" id="PS00479">
    <property type="entry name" value="ZF_DAG_PE_1"/>
    <property type="match status" value="1"/>
</dbReference>
<feature type="compositionally biased region" description="Acidic residues" evidence="14">
    <location>
        <begin position="1648"/>
        <end position="1659"/>
    </location>
</feature>
<name>A0ABM1VUG6_APLCA</name>
<feature type="region of interest" description="Disordered" evidence="14">
    <location>
        <begin position="1608"/>
        <end position="1659"/>
    </location>
</feature>
<evidence type="ECO:0000256" key="11">
    <source>
        <dbReference type="ARBA" id="ARBA00023054"/>
    </source>
</evidence>
<dbReference type="SMART" id="SM00454">
    <property type="entry name" value="SAM"/>
    <property type="match status" value="1"/>
</dbReference>
<feature type="region of interest" description="Disordered" evidence="14">
    <location>
        <begin position="1890"/>
        <end position="1980"/>
    </location>
</feature>
<dbReference type="Proteomes" id="UP000694888">
    <property type="component" value="Unplaced"/>
</dbReference>
<comment type="subcellular location">
    <subcellularLocation>
        <location evidence="3">Cytoplasm</location>
    </subcellularLocation>
    <subcellularLocation>
        <location evidence="2">Membrane</location>
    </subcellularLocation>
</comment>
<feature type="region of interest" description="Disordered" evidence="14">
    <location>
        <begin position="1359"/>
        <end position="1416"/>
    </location>
</feature>
<dbReference type="Pfam" id="PF00595">
    <property type="entry name" value="PDZ"/>
    <property type="match status" value="2"/>
</dbReference>
<feature type="domain" description="DH" evidence="15">
    <location>
        <begin position="911"/>
        <end position="1101"/>
    </location>
</feature>
<dbReference type="PANTHER" id="PTHR45872:SF2">
    <property type="entry name" value="RHO GUANINE NUCLEOTIDE EXCHANGE FACTOR 2, ISOFORM D"/>
    <property type="match status" value="1"/>
</dbReference>
<evidence type="ECO:0000256" key="2">
    <source>
        <dbReference type="ARBA" id="ARBA00004370"/>
    </source>
</evidence>
<feature type="region of interest" description="Disordered" evidence="14">
    <location>
        <begin position="224"/>
        <end position="320"/>
    </location>
</feature>
<evidence type="ECO:0000256" key="3">
    <source>
        <dbReference type="ARBA" id="ARBA00004496"/>
    </source>
</evidence>
<feature type="coiled-coil region" evidence="13">
    <location>
        <begin position="1987"/>
        <end position="2031"/>
    </location>
</feature>
<dbReference type="Pfam" id="PF17817">
    <property type="entry name" value="PDZ_5"/>
    <property type="match status" value="1"/>
</dbReference>
<dbReference type="Gene3D" id="1.20.900.10">
    <property type="entry name" value="Dbl homology (DH) domain"/>
    <property type="match status" value="1"/>
</dbReference>
<dbReference type="SUPFAM" id="SSF50156">
    <property type="entry name" value="PDZ domain-like"/>
    <property type="match status" value="2"/>
</dbReference>
<dbReference type="InterPro" id="IPR046349">
    <property type="entry name" value="C1-like_sf"/>
</dbReference>
<dbReference type="Gene3D" id="2.30.42.10">
    <property type="match status" value="2"/>
</dbReference>
<keyword evidence="4" id="KW-0343">GTPase activation</keyword>
<feature type="domain" description="PDZ" evidence="18">
    <location>
        <begin position="1744"/>
        <end position="1832"/>
    </location>
</feature>
<evidence type="ECO:0000256" key="14">
    <source>
        <dbReference type="SAM" id="MobiDB-lite"/>
    </source>
</evidence>
<keyword evidence="10" id="KW-0460">Magnesium</keyword>
<evidence type="ECO:0000256" key="4">
    <source>
        <dbReference type="ARBA" id="ARBA00022468"/>
    </source>
</evidence>
<feature type="region of interest" description="Disordered" evidence="14">
    <location>
        <begin position="685"/>
        <end position="716"/>
    </location>
</feature>
<feature type="compositionally biased region" description="Polar residues" evidence="14">
    <location>
        <begin position="698"/>
        <end position="716"/>
    </location>
</feature>
<dbReference type="PROSITE" id="PS50105">
    <property type="entry name" value="SAM_DOMAIN"/>
    <property type="match status" value="1"/>
</dbReference>
<evidence type="ECO:0000256" key="1">
    <source>
        <dbReference type="ARBA" id="ARBA00001946"/>
    </source>
</evidence>
<keyword evidence="5" id="KW-0963">Cytoplasm</keyword>
<dbReference type="InterPro" id="IPR035899">
    <property type="entry name" value="DBL_dom_sf"/>
</dbReference>
<feature type="region of interest" description="Disordered" evidence="14">
    <location>
        <begin position="2649"/>
        <end position="2679"/>
    </location>
</feature>
<keyword evidence="9" id="KW-0862">Zinc</keyword>
<dbReference type="InterPro" id="IPR015212">
    <property type="entry name" value="RGS-like_dom"/>
</dbReference>